<dbReference type="Pfam" id="PF03358">
    <property type="entry name" value="FMN_red"/>
    <property type="match status" value="1"/>
</dbReference>
<dbReference type="Gene3D" id="3.40.50.360">
    <property type="match status" value="1"/>
</dbReference>
<reference evidence="3 4" key="1">
    <citation type="submission" date="2022-07" db="EMBL/GenBank/DDBJ databases">
        <title>Pseudidiomarina sp. nov, a marine bacterium isolated from Pacific Ocean.</title>
        <authorList>
            <person name="Wang Y."/>
        </authorList>
    </citation>
    <scope>NUCLEOTIDE SEQUENCE [LARGE SCALE GENOMIC DNA]</scope>
    <source>
        <strain evidence="3 4">GXY010</strain>
    </source>
</reference>
<organism evidence="3 4">
    <name type="scientific">Pseudidiomarina fusca</name>
    <dbReference type="NCBI Taxonomy" id="2965078"/>
    <lineage>
        <taxon>Bacteria</taxon>
        <taxon>Pseudomonadati</taxon>
        <taxon>Pseudomonadota</taxon>
        <taxon>Gammaproteobacteria</taxon>
        <taxon>Alteromonadales</taxon>
        <taxon>Idiomarinaceae</taxon>
        <taxon>Pseudidiomarina</taxon>
    </lineage>
</organism>
<dbReference type="SUPFAM" id="SSF52218">
    <property type="entry name" value="Flavoproteins"/>
    <property type="match status" value="1"/>
</dbReference>
<dbReference type="PANTHER" id="PTHR43590:SF1">
    <property type="entry name" value="ARSENIC RESISTANCE PROTEIN ARSH (AFU_ORTHOLOGUE AFUA_5G15030)"/>
    <property type="match status" value="1"/>
</dbReference>
<evidence type="ECO:0000256" key="1">
    <source>
        <dbReference type="ARBA" id="ARBA00022643"/>
    </source>
</evidence>
<keyword evidence="4" id="KW-1185">Reference proteome</keyword>
<name>A0ABU3KWV7_9GAMM</name>
<dbReference type="PANTHER" id="PTHR43590">
    <property type="entry name" value="ARSENIC RESISTANCE PROTEIN ARSH (AFU_ORTHOLOGUE AFUA_5G15030)"/>
    <property type="match status" value="1"/>
</dbReference>
<protein>
    <submittedName>
        <fullName evidence="3">Arsenical resistance protein ArsH</fullName>
    </submittedName>
</protein>
<evidence type="ECO:0000313" key="4">
    <source>
        <dbReference type="Proteomes" id="UP001305027"/>
    </source>
</evidence>
<proteinExistence type="predicted"/>
<keyword evidence="1" id="KW-0285">Flavoprotein</keyword>
<dbReference type="NCBIfam" id="TIGR02690">
    <property type="entry name" value="resist_ArsH"/>
    <property type="match status" value="1"/>
</dbReference>
<accession>A0ABU3KWV7</accession>
<feature type="domain" description="NADPH-dependent FMN reductase-like" evidence="2">
    <location>
        <begin position="32"/>
        <end position="175"/>
    </location>
</feature>
<dbReference type="EMBL" id="JANFPJ010000010">
    <property type="protein sequence ID" value="MDT7525605.1"/>
    <property type="molecule type" value="Genomic_DNA"/>
</dbReference>
<dbReference type="InterPro" id="IPR029039">
    <property type="entry name" value="Flavoprotein-like_sf"/>
</dbReference>
<dbReference type="InterPro" id="IPR005025">
    <property type="entry name" value="FMN_Rdtase-like_dom"/>
</dbReference>
<gene>
    <name evidence="3" type="primary">arsH</name>
    <name evidence="3" type="ORF">NOG12_05930</name>
</gene>
<evidence type="ECO:0000259" key="2">
    <source>
        <dbReference type="Pfam" id="PF03358"/>
    </source>
</evidence>
<sequence>MNEQLDTPNLNAERIQTPIRPNFSASASVHPPRILLLYGSLRKRSFSCLVIEESARLLTLMGAEVRIFNPEGLPQPDTEDEKHPKVQELRDLMTWSEGQVWCSPERHGAMTGIFKTQLDWVPLSIGSVRPTQGKTLAVMQVCGGSQSFNVVNQLRVLGRWMRMFTIPNQSSVAKAYLEFDDNDRMKPSPYYNRIVDVLEELMKFTLLLRDNQSLLVDRYSERVESADALSQRVNLRSI</sequence>
<dbReference type="InterPro" id="IPR014063">
    <property type="entry name" value="Arsenate-R_ArsH"/>
</dbReference>
<keyword evidence="1" id="KW-0288">FMN</keyword>
<dbReference type="Proteomes" id="UP001305027">
    <property type="component" value="Unassembled WGS sequence"/>
</dbReference>
<comment type="caution">
    <text evidence="3">The sequence shown here is derived from an EMBL/GenBank/DDBJ whole genome shotgun (WGS) entry which is preliminary data.</text>
</comment>
<evidence type="ECO:0000313" key="3">
    <source>
        <dbReference type="EMBL" id="MDT7525605.1"/>
    </source>
</evidence>
<dbReference type="RefSeq" id="WP_313932701.1">
    <property type="nucleotide sequence ID" value="NZ_JANFPJ010000010.1"/>
</dbReference>